<comment type="pathway">
    <text evidence="10">Polyol metabolism; 1,2-propanediol degradation.</text>
</comment>
<evidence type="ECO:0000256" key="6">
    <source>
        <dbReference type="ARBA" id="ARBA00022723"/>
    </source>
</evidence>
<dbReference type="PANTHER" id="PTHR39453:SF1">
    <property type="entry name" value="PHOSPHATE PROPANOYLTRANSFERASE"/>
    <property type="match status" value="1"/>
</dbReference>
<evidence type="ECO:0000256" key="5">
    <source>
        <dbReference type="ARBA" id="ARBA00022679"/>
    </source>
</evidence>
<dbReference type="InterPro" id="IPR008300">
    <property type="entry name" value="PTAC"/>
</dbReference>
<evidence type="ECO:0000313" key="12">
    <source>
        <dbReference type="Proteomes" id="UP000253490"/>
    </source>
</evidence>
<dbReference type="PANTHER" id="PTHR39453">
    <property type="entry name" value="PHOSPHATE PROPANOYLTRANSFERASE"/>
    <property type="match status" value="1"/>
</dbReference>
<keyword evidence="8 10" id="KW-0012">Acyltransferase</keyword>
<comment type="function">
    <text evidence="10">Involved in 1,2-propanediol (1,2-PD) degradation by catalyzing the conversion of propanoyl-CoA to propanoyl-phosphate.</text>
</comment>
<keyword evidence="6" id="KW-0479">Metal-binding</keyword>
<dbReference type="PIRSF" id="PIRSF010130">
    <property type="entry name" value="PduL"/>
    <property type="match status" value="1"/>
</dbReference>
<dbReference type="RefSeq" id="WP_113921078.1">
    <property type="nucleotide sequence ID" value="NZ_QNRX01000013.1"/>
</dbReference>
<evidence type="ECO:0000256" key="4">
    <source>
        <dbReference type="ARBA" id="ARBA00020837"/>
    </source>
</evidence>
<dbReference type="EMBL" id="QNRX01000013">
    <property type="protein sequence ID" value="RBP61800.1"/>
    <property type="molecule type" value="Genomic_DNA"/>
</dbReference>
<evidence type="ECO:0000256" key="10">
    <source>
        <dbReference type="PIRNR" id="PIRNR010130"/>
    </source>
</evidence>
<accession>A0A366I2H2</accession>
<gene>
    <name evidence="11" type="ORF">DES36_11312</name>
</gene>
<comment type="caution">
    <text evidence="11">The sequence shown here is derived from an EMBL/GenBank/DDBJ whole genome shotgun (WGS) entry which is preliminary data.</text>
</comment>
<protein>
    <recommendedName>
        <fullName evidence="4 10">Phosphate propanoyltransferase</fullName>
        <ecNumber evidence="3 10">2.3.1.222</ecNumber>
    </recommendedName>
</protein>
<evidence type="ECO:0000313" key="11">
    <source>
        <dbReference type="EMBL" id="RBP61800.1"/>
    </source>
</evidence>
<keyword evidence="5 10" id="KW-0808">Transferase</keyword>
<reference evidence="11 12" key="1">
    <citation type="submission" date="2018-06" db="EMBL/GenBank/DDBJ databases">
        <title>Genomic Encyclopedia of Type Strains, Phase IV (KMG-IV): sequencing the most valuable type-strain genomes for metagenomic binning, comparative biology and taxonomic classification.</title>
        <authorList>
            <person name="Goeker M."/>
        </authorList>
    </citation>
    <scope>NUCLEOTIDE SEQUENCE [LARGE SCALE GENOMIC DNA]</scope>
    <source>
        <strain evidence="11 12">DSM 22112</strain>
    </source>
</reference>
<evidence type="ECO:0000256" key="1">
    <source>
        <dbReference type="ARBA" id="ARBA00001947"/>
    </source>
</evidence>
<evidence type="ECO:0000256" key="9">
    <source>
        <dbReference type="ARBA" id="ARBA00047589"/>
    </source>
</evidence>
<proteinExistence type="inferred from homology"/>
<dbReference type="Pfam" id="PF06130">
    <property type="entry name" value="PTAC"/>
    <property type="match status" value="1"/>
</dbReference>
<name>A0A366I2H2_9FIRM</name>
<comment type="catalytic activity">
    <reaction evidence="9 10">
        <text>propanoyl-CoA + phosphate = propanoyl phosphate + CoA</text>
        <dbReference type="Rhea" id="RHEA:28046"/>
        <dbReference type="ChEBI" id="CHEBI:43474"/>
        <dbReference type="ChEBI" id="CHEBI:57287"/>
        <dbReference type="ChEBI" id="CHEBI:57392"/>
        <dbReference type="ChEBI" id="CHEBI:58933"/>
        <dbReference type="EC" id="2.3.1.222"/>
    </reaction>
</comment>
<comment type="cofactor">
    <cofactor evidence="1">
        <name>Zn(2+)</name>
        <dbReference type="ChEBI" id="CHEBI:29105"/>
    </cofactor>
</comment>
<dbReference type="EC" id="2.3.1.222" evidence="3 10"/>
<evidence type="ECO:0000256" key="3">
    <source>
        <dbReference type="ARBA" id="ARBA00012206"/>
    </source>
</evidence>
<dbReference type="AlphaFoldDB" id="A0A366I2H2"/>
<evidence type="ECO:0000256" key="8">
    <source>
        <dbReference type="ARBA" id="ARBA00023315"/>
    </source>
</evidence>
<keyword evidence="12" id="KW-1185">Reference proteome</keyword>
<dbReference type="GO" id="GO:0016747">
    <property type="term" value="F:acyltransferase activity, transferring groups other than amino-acyl groups"/>
    <property type="evidence" value="ECO:0007669"/>
    <property type="project" value="InterPro"/>
</dbReference>
<keyword evidence="7" id="KW-0862">Zinc</keyword>
<dbReference type="GO" id="GO:0051144">
    <property type="term" value="P:1,2-propanediol catabolic process"/>
    <property type="evidence" value="ECO:0007669"/>
    <property type="project" value="UniProtKB-UniPathway"/>
</dbReference>
<dbReference type="OrthoDB" id="9784365at2"/>
<sequence length="190" mass="20393">MKELVNVGVSNKHIHLSQEHLEILFGKGHKLTPMKDLSQPGQFACEEKVDVQGPKGTIKGIRILGPVRNETQIEVALGDTFALGVKAPIRNSGDIAGSAGAKIIGPKGEVEISEGIIVAARHIHMSLQDGEDFGVKDKDLVSVVTEGERSLQFNNVLVRVGADYALDMHLDMEEANAAGLKNGDQVKIVK</sequence>
<evidence type="ECO:0000256" key="7">
    <source>
        <dbReference type="ARBA" id="ARBA00022833"/>
    </source>
</evidence>
<comment type="similarity">
    <text evidence="2 10">Belongs to the PduL family.</text>
</comment>
<dbReference type="GO" id="GO:0046872">
    <property type="term" value="F:metal ion binding"/>
    <property type="evidence" value="ECO:0007669"/>
    <property type="project" value="UniProtKB-KW"/>
</dbReference>
<evidence type="ECO:0000256" key="2">
    <source>
        <dbReference type="ARBA" id="ARBA00007342"/>
    </source>
</evidence>
<dbReference type="NCBIfam" id="NF011652">
    <property type="entry name" value="PRK15070.1"/>
    <property type="match status" value="1"/>
</dbReference>
<organism evidence="11 12">
    <name type="scientific">Alkalibaculum bacchi</name>
    <dbReference type="NCBI Taxonomy" id="645887"/>
    <lineage>
        <taxon>Bacteria</taxon>
        <taxon>Bacillati</taxon>
        <taxon>Bacillota</taxon>
        <taxon>Clostridia</taxon>
        <taxon>Eubacteriales</taxon>
        <taxon>Eubacteriaceae</taxon>
        <taxon>Alkalibaculum</taxon>
    </lineage>
</organism>
<dbReference type="UniPathway" id="UPA00621"/>
<dbReference type="Proteomes" id="UP000253490">
    <property type="component" value="Unassembled WGS sequence"/>
</dbReference>